<organism evidence="2">
    <name type="scientific">Bactrocera dorsalis</name>
    <name type="common">Oriental fruit fly</name>
    <name type="synonym">Dacus dorsalis</name>
    <dbReference type="NCBI Taxonomy" id="27457"/>
    <lineage>
        <taxon>Eukaryota</taxon>
        <taxon>Metazoa</taxon>
        <taxon>Ecdysozoa</taxon>
        <taxon>Arthropoda</taxon>
        <taxon>Hexapoda</taxon>
        <taxon>Insecta</taxon>
        <taxon>Pterygota</taxon>
        <taxon>Neoptera</taxon>
        <taxon>Endopterygota</taxon>
        <taxon>Diptera</taxon>
        <taxon>Brachycera</taxon>
        <taxon>Muscomorpha</taxon>
        <taxon>Tephritoidea</taxon>
        <taxon>Tephritidae</taxon>
        <taxon>Bactrocera</taxon>
        <taxon>Bactrocera</taxon>
    </lineage>
</organism>
<dbReference type="SUPFAM" id="SSF52949">
    <property type="entry name" value="Macro domain-like"/>
    <property type="match status" value="1"/>
</dbReference>
<feature type="domain" description="Macro" evidence="1">
    <location>
        <begin position="1"/>
        <end position="146"/>
    </location>
</feature>
<reference evidence="2" key="1">
    <citation type="journal article" date="2014" name="BMC Genomics">
        <title>Characterizing the developmental transcriptome of the oriental fruit fly, Bactrocera dorsalis (Diptera: Tephritidae) through comparative genomic analysis with Drosophila melanogaster utilizing modENCODE datasets.</title>
        <authorList>
            <person name="Geib S.M."/>
            <person name="Calla B."/>
            <person name="Hall B."/>
            <person name="Hou S."/>
            <person name="Manoukis N.C."/>
        </authorList>
    </citation>
    <scope>NUCLEOTIDE SEQUENCE</scope>
    <source>
        <strain evidence="2">Punador</strain>
    </source>
</reference>
<dbReference type="GO" id="GO:0140291">
    <property type="term" value="P:peptidyl-glutamate ADP-deribosylation"/>
    <property type="evidence" value="ECO:0007669"/>
    <property type="project" value="TreeGrafter"/>
</dbReference>
<dbReference type="PANTHER" id="PTHR12521:SF0">
    <property type="entry name" value="ADP-RIBOSE GLYCOHYDROLASE OARD1"/>
    <property type="match status" value="1"/>
</dbReference>
<dbReference type="CDD" id="cd02901">
    <property type="entry name" value="Macro_Poa1p-like"/>
    <property type="match status" value="1"/>
</dbReference>
<evidence type="ECO:0000313" key="2">
    <source>
        <dbReference type="EMBL" id="JAC55288.1"/>
    </source>
</evidence>
<dbReference type="PANTHER" id="PTHR12521">
    <property type="entry name" value="PROTEIN C6ORF130"/>
    <property type="match status" value="1"/>
</dbReference>
<dbReference type="AlphaFoldDB" id="A0A034WNF1"/>
<name>A0A034WNF1_BACDO</name>
<dbReference type="PROSITE" id="PS51154">
    <property type="entry name" value="MACRO"/>
    <property type="match status" value="1"/>
</dbReference>
<proteinExistence type="predicted"/>
<gene>
    <name evidence="2" type="primary">CF130</name>
</gene>
<dbReference type="EMBL" id="GAKP01003664">
    <property type="protein sequence ID" value="JAC55288.1"/>
    <property type="molecule type" value="Transcribed_RNA"/>
</dbReference>
<dbReference type="InterPro" id="IPR050892">
    <property type="entry name" value="ADP-ribose_metab_enzymes"/>
</dbReference>
<evidence type="ECO:0000259" key="1">
    <source>
        <dbReference type="PROSITE" id="PS51154"/>
    </source>
</evidence>
<protein>
    <submittedName>
        <fullName evidence="2">O-acetyl-ADP-ribose deacetylase 1</fullName>
    </submittedName>
</protein>
<dbReference type="Gene3D" id="3.40.220.10">
    <property type="entry name" value="Leucine Aminopeptidase, subunit E, domain 1"/>
    <property type="match status" value="1"/>
</dbReference>
<sequence length="146" mass="16623">MSNCKIKEITGDLFSANEKYSMAHCVAADMRLGKGIAVKFRNKFGQIPRLKQQNVKPGGVAILQDKARFIYYLVTKQSSWGKPTYQTLHDSLQAMKTHMLKNEVYKLAIPRIGCGLDGLVWQKVKDLLQEVFKDTPIEILVYNYVP</sequence>
<dbReference type="InterPro" id="IPR002589">
    <property type="entry name" value="Macro_dom"/>
</dbReference>
<accession>A0A034WNF1</accession>
<dbReference type="InterPro" id="IPR043472">
    <property type="entry name" value="Macro_dom-like"/>
</dbReference>
<dbReference type="OrthoDB" id="2155246at2759"/>
<dbReference type="Pfam" id="PF01661">
    <property type="entry name" value="Macro"/>
    <property type="match status" value="1"/>
</dbReference>